<proteinExistence type="predicted"/>
<organism evidence="1 2">
    <name type="scientific">Neofusicoccum parvum</name>
    <dbReference type="NCBI Taxonomy" id="310453"/>
    <lineage>
        <taxon>Eukaryota</taxon>
        <taxon>Fungi</taxon>
        <taxon>Dikarya</taxon>
        <taxon>Ascomycota</taxon>
        <taxon>Pezizomycotina</taxon>
        <taxon>Dothideomycetes</taxon>
        <taxon>Dothideomycetes incertae sedis</taxon>
        <taxon>Botryosphaeriales</taxon>
        <taxon>Botryosphaeriaceae</taxon>
        <taxon>Neofusicoccum</taxon>
    </lineage>
</organism>
<gene>
    <name evidence="1" type="primary">g9430</name>
    <name evidence="1" type="ORF">NpPPO83_00009430</name>
</gene>
<dbReference type="Proteomes" id="UP001165186">
    <property type="component" value="Unassembled WGS sequence"/>
</dbReference>
<dbReference type="EMBL" id="BSXG01000184">
    <property type="protein sequence ID" value="GME52181.1"/>
    <property type="molecule type" value="Genomic_DNA"/>
</dbReference>
<evidence type="ECO:0000313" key="2">
    <source>
        <dbReference type="Proteomes" id="UP001165186"/>
    </source>
</evidence>
<sequence length="150" mass="16466">MVDNDVLAPVLGAILFGAAGSVIIVFITLWLARVGRCGPIDAPPPYSSSAAAGHSGDIELQDLAAPQPARLRDDRRSRRRGQPPPYRPEDWERFPAPPLYSHELGEYVKPHFLISESDLLIDWGRNDAMTLSQDEVGPFPRAGIPRTRSA</sequence>
<protein>
    <submittedName>
        <fullName evidence="1">Uncharacterized protein</fullName>
    </submittedName>
</protein>
<keyword evidence="2" id="KW-1185">Reference proteome</keyword>
<comment type="caution">
    <text evidence="1">The sequence shown here is derived from an EMBL/GenBank/DDBJ whole genome shotgun (WGS) entry which is preliminary data.</text>
</comment>
<evidence type="ECO:0000313" key="1">
    <source>
        <dbReference type="EMBL" id="GME52181.1"/>
    </source>
</evidence>
<name>A0ACB5SQD4_9PEZI</name>
<accession>A0ACB5SQD4</accession>
<reference evidence="1" key="1">
    <citation type="submission" date="2024-09" db="EMBL/GenBank/DDBJ databases">
        <title>Draft Genome Sequences of Neofusicoccum parvum.</title>
        <authorList>
            <person name="Ashida A."/>
            <person name="Camagna M."/>
            <person name="Tanaka A."/>
            <person name="Takemoto D."/>
        </authorList>
    </citation>
    <scope>NUCLEOTIDE SEQUENCE</scope>
    <source>
        <strain evidence="1">PPO83</strain>
    </source>
</reference>